<keyword evidence="2" id="KW-1185">Reference proteome</keyword>
<evidence type="ECO:0008006" key="3">
    <source>
        <dbReference type="Google" id="ProtNLM"/>
    </source>
</evidence>
<evidence type="ECO:0000313" key="2">
    <source>
        <dbReference type="Proteomes" id="UP001161325"/>
    </source>
</evidence>
<dbReference type="Pfam" id="PF03783">
    <property type="entry name" value="CsgG"/>
    <property type="match status" value="1"/>
</dbReference>
<sequence length="273" mass="28965">MHTPPLVRRLSGWSPVRSAARRLAYGALVAGLLAPAAAPLGAQSSDRRPTVAVLPFENGALKNNAEFAPLSKGMAEMLITAMAGNPGVRVVERDRLQKLIDEQNLGSGDRVDKETAVRLGKLVGAHHMLTGSFVIDPKQRMRIVVRSVNTETSEIEYAESVMGKADDLLELVDQLGTKLNAGMKLPAMPIRLSKSTPGAPGAPAVAALATEAPKGGNQFRATMLVSRALEKQDKGDTQGAIALYKSALEEYPNFERAKTLLASAERGPAPATP</sequence>
<accession>A0AA37QFV1</accession>
<dbReference type="AlphaFoldDB" id="A0AA37QFV1"/>
<name>A0AA37QFV1_9BACT</name>
<dbReference type="Gene3D" id="3.40.50.10610">
    <property type="entry name" value="ABC-type transport auxiliary lipoprotein component"/>
    <property type="match status" value="1"/>
</dbReference>
<dbReference type="InterPro" id="IPR005534">
    <property type="entry name" value="Curli_assmbl/transp-comp_CsgG"/>
</dbReference>
<evidence type="ECO:0000313" key="1">
    <source>
        <dbReference type="EMBL" id="GLC24998.1"/>
    </source>
</evidence>
<comment type="caution">
    <text evidence="1">The sequence shown here is derived from an EMBL/GenBank/DDBJ whole genome shotgun (WGS) entry which is preliminary data.</text>
</comment>
<organism evidence="1 2">
    <name type="scientific">Roseisolibacter agri</name>
    <dbReference type="NCBI Taxonomy" id="2014610"/>
    <lineage>
        <taxon>Bacteria</taxon>
        <taxon>Pseudomonadati</taxon>
        <taxon>Gemmatimonadota</taxon>
        <taxon>Gemmatimonadia</taxon>
        <taxon>Gemmatimonadales</taxon>
        <taxon>Gemmatimonadaceae</taxon>
        <taxon>Roseisolibacter</taxon>
    </lineage>
</organism>
<protein>
    <recommendedName>
        <fullName evidence="3">Curli production assembly/transport component CsgG</fullName>
    </recommendedName>
</protein>
<reference evidence="1" key="1">
    <citation type="submission" date="2022-08" db="EMBL/GenBank/DDBJ databases">
        <title>Draft genome sequencing of Roseisolibacter agri AW1220.</title>
        <authorList>
            <person name="Tobiishi Y."/>
            <person name="Tonouchi A."/>
        </authorList>
    </citation>
    <scope>NUCLEOTIDE SEQUENCE</scope>
    <source>
        <strain evidence="1">AW1220</strain>
    </source>
</reference>
<proteinExistence type="predicted"/>
<gene>
    <name evidence="1" type="ORF">rosag_15110</name>
</gene>
<dbReference type="RefSeq" id="WP_284349437.1">
    <property type="nucleotide sequence ID" value="NZ_BRXS01000002.1"/>
</dbReference>
<dbReference type="GO" id="GO:0030288">
    <property type="term" value="C:outer membrane-bounded periplasmic space"/>
    <property type="evidence" value="ECO:0007669"/>
    <property type="project" value="InterPro"/>
</dbReference>
<dbReference type="Proteomes" id="UP001161325">
    <property type="component" value="Unassembled WGS sequence"/>
</dbReference>
<dbReference type="EMBL" id="BRXS01000002">
    <property type="protein sequence ID" value="GLC24998.1"/>
    <property type="molecule type" value="Genomic_DNA"/>
</dbReference>